<organism evidence="1 2">
    <name type="scientific">Trichonephila inaurata madagascariensis</name>
    <dbReference type="NCBI Taxonomy" id="2747483"/>
    <lineage>
        <taxon>Eukaryota</taxon>
        <taxon>Metazoa</taxon>
        <taxon>Ecdysozoa</taxon>
        <taxon>Arthropoda</taxon>
        <taxon>Chelicerata</taxon>
        <taxon>Arachnida</taxon>
        <taxon>Araneae</taxon>
        <taxon>Araneomorphae</taxon>
        <taxon>Entelegynae</taxon>
        <taxon>Araneoidea</taxon>
        <taxon>Nephilidae</taxon>
        <taxon>Trichonephila</taxon>
        <taxon>Trichonephila inaurata</taxon>
    </lineage>
</organism>
<evidence type="ECO:0000313" key="1">
    <source>
        <dbReference type="EMBL" id="GFY57582.1"/>
    </source>
</evidence>
<proteinExistence type="predicted"/>
<name>A0A8X6XRR7_9ARAC</name>
<sequence length="215" mass="24626">MADILIAEVIFYLFSYLVGTFFQGHEPSFFQIIGYVFIAEITKNYILSNLPDIHNTHIQRVSNTHIQRDDRVEPDDKNVIETKPIPVVQSLAVFKICEALEINVRFVPTDKMIIWATKNKLLTEKNPIIPEDQAKGKKQKKSIPEVYNDSVYRMCIALGLVADLNPEKETAILVQTFQKQRKQKLIPVVQSPTVFMICKALNLHAVLAQPEDVKY</sequence>
<dbReference type="OrthoDB" id="6464136at2759"/>
<gene>
    <name evidence="1" type="ORF">TNIN_139911</name>
</gene>
<keyword evidence="2" id="KW-1185">Reference proteome</keyword>
<evidence type="ECO:0000313" key="2">
    <source>
        <dbReference type="Proteomes" id="UP000886998"/>
    </source>
</evidence>
<accession>A0A8X6XRR7</accession>
<dbReference type="Proteomes" id="UP000886998">
    <property type="component" value="Unassembled WGS sequence"/>
</dbReference>
<protein>
    <submittedName>
        <fullName evidence="1">Uncharacterized protein</fullName>
    </submittedName>
</protein>
<dbReference type="EMBL" id="BMAV01011600">
    <property type="protein sequence ID" value="GFY57582.1"/>
    <property type="molecule type" value="Genomic_DNA"/>
</dbReference>
<reference evidence="1" key="1">
    <citation type="submission" date="2020-08" db="EMBL/GenBank/DDBJ databases">
        <title>Multicomponent nature underlies the extraordinary mechanical properties of spider dragline silk.</title>
        <authorList>
            <person name="Kono N."/>
            <person name="Nakamura H."/>
            <person name="Mori M."/>
            <person name="Yoshida Y."/>
            <person name="Ohtoshi R."/>
            <person name="Malay A.D."/>
            <person name="Moran D.A.P."/>
            <person name="Tomita M."/>
            <person name="Numata K."/>
            <person name="Arakawa K."/>
        </authorList>
    </citation>
    <scope>NUCLEOTIDE SEQUENCE</scope>
</reference>
<comment type="caution">
    <text evidence="1">The sequence shown here is derived from an EMBL/GenBank/DDBJ whole genome shotgun (WGS) entry which is preliminary data.</text>
</comment>
<dbReference type="AlphaFoldDB" id="A0A8X6XRR7"/>